<reference evidence="4 5" key="1">
    <citation type="submission" date="2019-09" db="EMBL/GenBank/DDBJ databases">
        <authorList>
            <person name="Li Y."/>
        </authorList>
    </citation>
    <scope>NUCLEOTIDE SEQUENCE [LARGE SCALE GENOMIC DNA]</scope>
    <source>
        <strain evidence="4 5">L3-3HA</strain>
    </source>
</reference>
<sequence>MKKLSPPDFETQPLLLVDCEARTLAALEKSLPRMGGRWLTLGNDAALPTETPCAALVELEYFASPQALTQLNERGVPVIALTSHEALSQIQRALDLGATALLPKPINQRAIYTTLMMAVGLRQQLSEQSDALVQLRERVAQIPLVSQAVAMLMVEHQLNEQDAWVLLRSEAMRNNLRIEQAAEKWLARRQRQQQGGRP</sequence>
<dbReference type="OrthoDB" id="6884255at2"/>
<dbReference type="PROSITE" id="PS50110">
    <property type="entry name" value="RESPONSE_REGULATORY"/>
    <property type="match status" value="1"/>
</dbReference>
<comment type="caution">
    <text evidence="1">Lacks conserved residue(s) required for the propagation of feature annotation.</text>
</comment>
<dbReference type="GO" id="GO:0000160">
    <property type="term" value="P:phosphorelay signal transduction system"/>
    <property type="evidence" value="ECO:0007669"/>
    <property type="project" value="InterPro"/>
</dbReference>
<evidence type="ECO:0000259" key="2">
    <source>
        <dbReference type="PROSITE" id="PS50110"/>
    </source>
</evidence>
<evidence type="ECO:0000256" key="1">
    <source>
        <dbReference type="PROSITE-ProRule" id="PRU00169"/>
    </source>
</evidence>
<dbReference type="EMBL" id="VYKJ01000006">
    <property type="protein sequence ID" value="KAA8999375.1"/>
    <property type="molecule type" value="Genomic_DNA"/>
</dbReference>
<dbReference type="InterPro" id="IPR036388">
    <property type="entry name" value="WH-like_DNA-bd_sf"/>
</dbReference>
<dbReference type="InterPro" id="IPR001789">
    <property type="entry name" value="Sig_transdc_resp-reg_receiver"/>
</dbReference>
<proteinExistence type="predicted"/>
<feature type="domain" description="ANTAR" evidence="3">
    <location>
        <begin position="125"/>
        <end position="186"/>
    </location>
</feature>
<dbReference type="AlphaFoldDB" id="A0A5J5FZB2"/>
<evidence type="ECO:0000259" key="3">
    <source>
        <dbReference type="PROSITE" id="PS50921"/>
    </source>
</evidence>
<keyword evidence="5" id="KW-1185">Reference proteome</keyword>
<dbReference type="Proteomes" id="UP000335415">
    <property type="component" value="Unassembled WGS sequence"/>
</dbReference>
<dbReference type="GO" id="GO:0003723">
    <property type="term" value="F:RNA binding"/>
    <property type="evidence" value="ECO:0007669"/>
    <property type="project" value="InterPro"/>
</dbReference>
<dbReference type="SUPFAM" id="SSF52172">
    <property type="entry name" value="CheY-like"/>
    <property type="match status" value="1"/>
</dbReference>
<accession>A0A5J5FZB2</accession>
<organism evidence="4 5">
    <name type="scientific">Affinibrenneria salicis</name>
    <dbReference type="NCBI Taxonomy" id="2590031"/>
    <lineage>
        <taxon>Bacteria</taxon>
        <taxon>Pseudomonadati</taxon>
        <taxon>Pseudomonadota</taxon>
        <taxon>Gammaproteobacteria</taxon>
        <taxon>Enterobacterales</taxon>
        <taxon>Pectobacteriaceae</taxon>
        <taxon>Affinibrenneria</taxon>
    </lineage>
</organism>
<dbReference type="Gene3D" id="3.40.50.2300">
    <property type="match status" value="1"/>
</dbReference>
<comment type="caution">
    <text evidence="4">The sequence shown here is derived from an EMBL/GenBank/DDBJ whole genome shotgun (WGS) entry which is preliminary data.</text>
</comment>
<dbReference type="Gene3D" id="1.10.10.10">
    <property type="entry name" value="Winged helix-like DNA-binding domain superfamily/Winged helix DNA-binding domain"/>
    <property type="match status" value="1"/>
</dbReference>
<dbReference type="PROSITE" id="PS50921">
    <property type="entry name" value="ANTAR"/>
    <property type="match status" value="1"/>
</dbReference>
<evidence type="ECO:0000313" key="4">
    <source>
        <dbReference type="EMBL" id="KAA8999375.1"/>
    </source>
</evidence>
<name>A0A5J5FZB2_9GAMM</name>
<dbReference type="RefSeq" id="WP_150435519.1">
    <property type="nucleotide sequence ID" value="NZ_VYKJ01000006.1"/>
</dbReference>
<gene>
    <name evidence="4" type="ORF">FJU30_13635</name>
</gene>
<dbReference type="InterPro" id="IPR011006">
    <property type="entry name" value="CheY-like_superfamily"/>
</dbReference>
<protein>
    <submittedName>
        <fullName evidence="4">ANTAR domain-containing protein</fullName>
    </submittedName>
</protein>
<dbReference type="Pfam" id="PF03861">
    <property type="entry name" value="ANTAR"/>
    <property type="match status" value="1"/>
</dbReference>
<dbReference type="InterPro" id="IPR005561">
    <property type="entry name" value="ANTAR"/>
</dbReference>
<feature type="domain" description="Response regulatory" evidence="2">
    <location>
        <begin position="13"/>
        <end position="119"/>
    </location>
</feature>
<evidence type="ECO:0000313" key="5">
    <source>
        <dbReference type="Proteomes" id="UP000335415"/>
    </source>
</evidence>
<dbReference type="SMART" id="SM01012">
    <property type="entry name" value="ANTAR"/>
    <property type="match status" value="1"/>
</dbReference>